<protein>
    <submittedName>
        <fullName evidence="2">Glycosyltransferase family 4 protein</fullName>
    </submittedName>
</protein>
<dbReference type="SUPFAM" id="SSF53756">
    <property type="entry name" value="UDP-Glycosyltransferase/glycogen phosphorylase"/>
    <property type="match status" value="1"/>
</dbReference>
<dbReference type="PANTHER" id="PTHR12526">
    <property type="entry name" value="GLYCOSYLTRANSFERASE"/>
    <property type="match status" value="1"/>
</dbReference>
<dbReference type="EMBL" id="CP072648">
    <property type="protein sequence ID" value="QUW03650.1"/>
    <property type="molecule type" value="Genomic_DNA"/>
</dbReference>
<evidence type="ECO:0000259" key="1">
    <source>
        <dbReference type="Pfam" id="PF13439"/>
    </source>
</evidence>
<dbReference type="InterPro" id="IPR028098">
    <property type="entry name" value="Glyco_trans_4-like_N"/>
</dbReference>
<dbReference type="Proteomes" id="UP000676506">
    <property type="component" value="Chromosome 1"/>
</dbReference>
<organism evidence="2 3">
    <name type="scientific">Chloracidobacterium validum</name>
    <dbReference type="NCBI Taxonomy" id="2821543"/>
    <lineage>
        <taxon>Bacteria</taxon>
        <taxon>Pseudomonadati</taxon>
        <taxon>Acidobacteriota</taxon>
        <taxon>Terriglobia</taxon>
        <taxon>Terriglobales</taxon>
        <taxon>Acidobacteriaceae</taxon>
        <taxon>Chloracidobacterium</taxon>
    </lineage>
</organism>
<gene>
    <name evidence="2" type="ORF">J8C06_04225</name>
</gene>
<feature type="domain" description="Glycosyltransferase subfamily 4-like N-terminal" evidence="1">
    <location>
        <begin position="12"/>
        <end position="209"/>
    </location>
</feature>
<reference evidence="2 3" key="1">
    <citation type="submission" date="2021-03" db="EMBL/GenBank/DDBJ databases">
        <title>Genomic and phenotypic characterization of Chloracidobacterium isolates provides evidence for multiple species.</title>
        <authorList>
            <person name="Saini M.K."/>
            <person name="Costas A.M.G."/>
            <person name="Tank M."/>
            <person name="Bryant D.A."/>
        </authorList>
    </citation>
    <scope>NUCLEOTIDE SEQUENCE [LARGE SCALE GENOMIC DNA]</scope>
    <source>
        <strain evidence="2 3">BV2-C</strain>
    </source>
</reference>
<proteinExistence type="predicted"/>
<dbReference type="Pfam" id="PF13439">
    <property type="entry name" value="Glyco_transf_4"/>
    <property type="match status" value="1"/>
</dbReference>
<sequence>MNVLHINEFDQIGGAATAMWRLHSGLRQLGVNSRILAARISGDAVDVHPLPRWRRRDYHLARLGRWLRFPDVLITSTFDLAREPVFQETEIIHLHNLHHGYFNYLALPKLLRGKRAFLTLHDMWAVTGHCSYSADCQRWKTGCGRCPYPLAYPAMRFDTSALEWRLKRRVFAQTLSGVFVLSQWMEAIAKASFLGDLPVYRIPAGLDTAVYRPHDRLACRQLLGIPDDRFVLMFAAMNVNDPRKGSDLLVAALRQLPIHHRQRLTLLVLGDTRPDDCTGLGCQMVLTGRVFNDHLKARLYSAADVFVSPAREEAFGLVLQEAMACGVPCLSFRVGGMPDLVRDGETGITVEPEHTAKLADAILRLIERDDERRLLGTRARHFVEREFGLQPQAGKYLAAYAGQTAPCADQPSASEVAELT</sequence>
<name>A0ABX8BDN4_9BACT</name>
<evidence type="ECO:0000313" key="2">
    <source>
        <dbReference type="EMBL" id="QUW03650.1"/>
    </source>
</evidence>
<dbReference type="Gene3D" id="3.40.50.2000">
    <property type="entry name" value="Glycogen Phosphorylase B"/>
    <property type="match status" value="2"/>
</dbReference>
<evidence type="ECO:0000313" key="3">
    <source>
        <dbReference type="Proteomes" id="UP000676506"/>
    </source>
</evidence>
<keyword evidence="3" id="KW-1185">Reference proteome</keyword>
<dbReference type="RefSeq" id="WP_211429540.1">
    <property type="nucleotide sequence ID" value="NZ_CP072648.1"/>
</dbReference>
<dbReference type="Pfam" id="PF13692">
    <property type="entry name" value="Glyco_trans_1_4"/>
    <property type="match status" value="1"/>
</dbReference>
<accession>A0ABX8BDN4</accession>
<dbReference type="CDD" id="cd03825">
    <property type="entry name" value="GT4_WcaC-like"/>
    <property type="match status" value="1"/>
</dbReference>